<gene>
    <name evidence="2" type="ORF">Amon01_000893000</name>
</gene>
<feature type="transmembrane region" description="Helical" evidence="1">
    <location>
        <begin position="42"/>
        <end position="60"/>
    </location>
</feature>
<evidence type="ECO:0000256" key="1">
    <source>
        <dbReference type="SAM" id="Phobius"/>
    </source>
</evidence>
<dbReference type="EMBL" id="BSXU01009026">
    <property type="protein sequence ID" value="GME67919.1"/>
    <property type="molecule type" value="Genomic_DNA"/>
</dbReference>
<accession>A0A9W6W881</accession>
<comment type="caution">
    <text evidence="2">The sequence shown here is derived from an EMBL/GenBank/DDBJ whole genome shotgun (WGS) entry which is preliminary data.</text>
</comment>
<keyword evidence="3" id="KW-1185">Reference proteome</keyword>
<keyword evidence="1" id="KW-1133">Transmembrane helix</keyword>
<reference evidence="2" key="1">
    <citation type="submission" date="2023-04" db="EMBL/GenBank/DDBJ databases">
        <title>Ambrosiozyma monospora NBRC 1965.</title>
        <authorList>
            <person name="Ichikawa N."/>
            <person name="Sato H."/>
            <person name="Tonouchi N."/>
        </authorList>
    </citation>
    <scope>NUCLEOTIDE SEQUENCE</scope>
    <source>
        <strain evidence="2">NBRC 1965</strain>
    </source>
</reference>
<sequence length="134" mass="15491">MTFSELVNHLQSYIPEQHNLSPFLTSTARSTAASATTETDSMIWLLFGNFCTTIHDLFFLLQLNFPFSKQDFVYFCLQARFYLCAIALALVLHRFYDYVFHFGVVQPLHTIIIEEKSPFMMLKLIGAEVGCNKY</sequence>
<proteinExistence type="predicted"/>
<organism evidence="2 3">
    <name type="scientific">Ambrosiozyma monospora</name>
    <name type="common">Yeast</name>
    <name type="synonym">Endomycopsis monosporus</name>
    <dbReference type="NCBI Taxonomy" id="43982"/>
    <lineage>
        <taxon>Eukaryota</taxon>
        <taxon>Fungi</taxon>
        <taxon>Dikarya</taxon>
        <taxon>Ascomycota</taxon>
        <taxon>Saccharomycotina</taxon>
        <taxon>Pichiomycetes</taxon>
        <taxon>Pichiales</taxon>
        <taxon>Pichiaceae</taxon>
        <taxon>Ambrosiozyma</taxon>
    </lineage>
</organism>
<feature type="transmembrane region" description="Helical" evidence="1">
    <location>
        <begin position="72"/>
        <end position="92"/>
    </location>
</feature>
<name>A0A9W6W881_AMBMO</name>
<keyword evidence="1" id="KW-0472">Membrane</keyword>
<protein>
    <submittedName>
        <fullName evidence="2">Unnamed protein product</fullName>
    </submittedName>
</protein>
<evidence type="ECO:0000313" key="3">
    <source>
        <dbReference type="Proteomes" id="UP001165063"/>
    </source>
</evidence>
<dbReference type="AlphaFoldDB" id="A0A9W6W881"/>
<keyword evidence="1" id="KW-0812">Transmembrane</keyword>
<dbReference type="Proteomes" id="UP001165063">
    <property type="component" value="Unassembled WGS sequence"/>
</dbReference>
<evidence type="ECO:0000313" key="2">
    <source>
        <dbReference type="EMBL" id="GME67919.1"/>
    </source>
</evidence>